<evidence type="ECO:0008006" key="5">
    <source>
        <dbReference type="Google" id="ProtNLM"/>
    </source>
</evidence>
<dbReference type="GO" id="GO:0016829">
    <property type="term" value="F:lyase activity"/>
    <property type="evidence" value="ECO:0007669"/>
    <property type="project" value="UniProtKB-KW"/>
</dbReference>
<dbReference type="SUPFAM" id="SSF53800">
    <property type="entry name" value="Chelatase"/>
    <property type="match status" value="1"/>
</dbReference>
<reference evidence="3" key="2">
    <citation type="submission" date="2020-09" db="EMBL/GenBank/DDBJ databases">
        <authorList>
            <person name="Sun Q."/>
            <person name="Ohkuma M."/>
        </authorList>
    </citation>
    <scope>NUCLEOTIDE SEQUENCE</scope>
    <source>
        <strain evidence="3">JCM 18487</strain>
    </source>
</reference>
<comment type="caution">
    <text evidence="3">The sequence shown here is derived from an EMBL/GenBank/DDBJ whole genome shotgun (WGS) entry which is preliminary data.</text>
</comment>
<evidence type="ECO:0000313" key="3">
    <source>
        <dbReference type="EMBL" id="GGJ05392.1"/>
    </source>
</evidence>
<dbReference type="RefSeq" id="WP_188881926.1">
    <property type="nucleotide sequence ID" value="NZ_BMOY01000017.1"/>
</dbReference>
<evidence type="ECO:0000256" key="1">
    <source>
        <dbReference type="ARBA" id="ARBA00022723"/>
    </source>
</evidence>
<accession>A0A917NJ85</accession>
<evidence type="ECO:0000313" key="4">
    <source>
        <dbReference type="Proteomes" id="UP000637695"/>
    </source>
</evidence>
<dbReference type="Proteomes" id="UP000637695">
    <property type="component" value="Unassembled WGS sequence"/>
</dbReference>
<organism evidence="3 4">
    <name type="scientific">Alicyclobacillus cellulosilyticus</name>
    <dbReference type="NCBI Taxonomy" id="1003997"/>
    <lineage>
        <taxon>Bacteria</taxon>
        <taxon>Bacillati</taxon>
        <taxon>Bacillota</taxon>
        <taxon>Bacilli</taxon>
        <taxon>Bacillales</taxon>
        <taxon>Alicyclobacillaceae</taxon>
        <taxon>Alicyclobacillus</taxon>
    </lineage>
</organism>
<dbReference type="AlphaFoldDB" id="A0A917NJ85"/>
<keyword evidence="2" id="KW-0456">Lyase</keyword>
<dbReference type="GO" id="GO:0046872">
    <property type="term" value="F:metal ion binding"/>
    <property type="evidence" value="ECO:0007669"/>
    <property type="project" value="UniProtKB-KW"/>
</dbReference>
<sequence>MTGWDGTGIVFAGHGTREDAGVAEFHAFVSQVADQVVRRLRTGADEADWVPPRFVSGFLELAEPGILDAIAEVYRRGARRVLLVPLFLFAAGHLKHDLPALVQDARARWPDLAVATLDAVGWDEAFAAVAAERLQAAGFQGGDGECVLFIGRGNRDAKAQAEFVKVACGIAARAGARTWVHCFLAGTGPTLEEGLAACAALAPKAVYALPYLWFQGYLTRRLPGQLRAWEALRPGVPIYLAGHLGVHPRLVARLAERVAAALREIAAGS</sequence>
<dbReference type="Gene3D" id="3.40.50.1400">
    <property type="match status" value="2"/>
</dbReference>
<evidence type="ECO:0000256" key="2">
    <source>
        <dbReference type="ARBA" id="ARBA00023239"/>
    </source>
</evidence>
<keyword evidence="1" id="KW-0479">Metal-binding</keyword>
<proteinExistence type="predicted"/>
<name>A0A917NJ85_9BACL</name>
<dbReference type="InterPro" id="IPR050963">
    <property type="entry name" value="Sirohydro_Cobaltochel/CbiX"/>
</dbReference>
<dbReference type="InterPro" id="IPR002762">
    <property type="entry name" value="CbiX-like"/>
</dbReference>
<dbReference type="Pfam" id="PF01903">
    <property type="entry name" value="CbiX"/>
    <property type="match status" value="2"/>
</dbReference>
<dbReference type="PANTHER" id="PTHR33542:SF3">
    <property type="entry name" value="SIROHYDROCHLORIN FERROCHELATASE, CHLOROPLASTIC"/>
    <property type="match status" value="1"/>
</dbReference>
<dbReference type="EMBL" id="BMOY01000017">
    <property type="protein sequence ID" value="GGJ05392.1"/>
    <property type="molecule type" value="Genomic_DNA"/>
</dbReference>
<keyword evidence="4" id="KW-1185">Reference proteome</keyword>
<dbReference type="CDD" id="cd03416">
    <property type="entry name" value="CbiX_SirB_N"/>
    <property type="match status" value="1"/>
</dbReference>
<protein>
    <recommendedName>
        <fullName evidence="5">Sirohydrochlorin ferrochelatase</fullName>
    </recommendedName>
</protein>
<gene>
    <name evidence="3" type="ORF">GCM10010885_13100</name>
</gene>
<reference evidence="3" key="1">
    <citation type="journal article" date="2014" name="Int. J. Syst. Evol. Microbiol.">
        <title>Complete genome sequence of Corynebacterium casei LMG S-19264T (=DSM 44701T), isolated from a smear-ripened cheese.</title>
        <authorList>
            <consortium name="US DOE Joint Genome Institute (JGI-PGF)"/>
            <person name="Walter F."/>
            <person name="Albersmeier A."/>
            <person name="Kalinowski J."/>
            <person name="Ruckert C."/>
        </authorList>
    </citation>
    <scope>NUCLEOTIDE SEQUENCE</scope>
    <source>
        <strain evidence="3">JCM 18487</strain>
    </source>
</reference>
<dbReference type="PANTHER" id="PTHR33542">
    <property type="entry name" value="SIROHYDROCHLORIN FERROCHELATASE, CHLOROPLASTIC"/>
    <property type="match status" value="1"/>
</dbReference>